<feature type="region of interest" description="Disordered" evidence="1">
    <location>
        <begin position="60"/>
        <end position="140"/>
    </location>
</feature>
<evidence type="ECO:0000313" key="3">
    <source>
        <dbReference type="EMBL" id="AAP34450.1"/>
    </source>
</evidence>
<dbReference type="SUPFAM" id="SSF55060">
    <property type="entry name" value="GHMP Kinase, C-terminal domain"/>
    <property type="match status" value="1"/>
</dbReference>
<evidence type="ECO:0000259" key="2">
    <source>
        <dbReference type="Pfam" id="PF18376"/>
    </source>
</evidence>
<dbReference type="EMBL" id="AY203927">
    <property type="protein sequence ID" value="AAP34450.1"/>
    <property type="molecule type" value="mRNA"/>
</dbReference>
<name>Q6XYE3_HUMAN</name>
<dbReference type="PANTHER" id="PTHR10977">
    <property type="entry name" value="DIPHOSPHOMEVALONATE DECARBOXYLASE"/>
    <property type="match status" value="1"/>
</dbReference>
<feature type="compositionally biased region" description="Low complexity" evidence="1">
    <location>
        <begin position="122"/>
        <end position="140"/>
    </location>
</feature>
<evidence type="ECO:0000256" key="1">
    <source>
        <dbReference type="SAM" id="MobiDB-lite"/>
    </source>
</evidence>
<feature type="compositionally biased region" description="Polar residues" evidence="1">
    <location>
        <begin position="104"/>
        <end position="121"/>
    </location>
</feature>
<feature type="domain" description="Mvd1 C-terminal" evidence="2">
    <location>
        <begin position="26"/>
        <end position="64"/>
    </location>
</feature>
<sequence>MGEQADGKDSIARQVAPESHWPELRVLILVVSAEKKLTGSTVGMRASVETSPLLRFRAESVVPRAHGGDGPLHPGARLPQLRPADHEGQQPVPRHLPRHLPRPSLTSMPSPGASSTWCTASTPTTGTPRWRTPLTRAPMP</sequence>
<protein>
    <submittedName>
        <fullName evidence="3">FP17780</fullName>
    </submittedName>
</protein>
<dbReference type="InterPro" id="IPR041431">
    <property type="entry name" value="Mvd1_C"/>
</dbReference>
<dbReference type="AlphaFoldDB" id="Q6XYE3"/>
<reference evidence="3" key="1">
    <citation type="submission" date="2002-12" db="EMBL/GenBank/DDBJ databases">
        <title>Novel Homo sapiens cDNA clones with function of promoting mice NIH/3T3 cells' growth.</title>
        <authorList>
            <person name="Wan D.F."/>
            <person name="Qin W.X."/>
            <person name="Zhou X.M."/>
            <person name="Zhang P.P."/>
            <person name="Jiang H.Q."/>
            <person name="Gu J.R."/>
        </authorList>
    </citation>
    <scope>NUCLEOTIDE SEQUENCE</scope>
</reference>
<organism evidence="3">
    <name type="scientific">Homo sapiens</name>
    <name type="common">Human</name>
    <dbReference type="NCBI Taxonomy" id="9606"/>
    <lineage>
        <taxon>Eukaryota</taxon>
        <taxon>Metazoa</taxon>
        <taxon>Chordata</taxon>
        <taxon>Craniata</taxon>
        <taxon>Vertebrata</taxon>
        <taxon>Euteleostomi</taxon>
        <taxon>Mammalia</taxon>
        <taxon>Eutheria</taxon>
        <taxon>Euarchontoglires</taxon>
        <taxon>Primates</taxon>
        <taxon>Haplorrhini</taxon>
        <taxon>Catarrhini</taxon>
        <taxon>Hominidae</taxon>
        <taxon>Homo</taxon>
    </lineage>
</organism>
<proteinExistence type="evidence at transcript level"/>
<dbReference type="PeptideAtlas" id="Q6XYE3"/>
<dbReference type="Gene3D" id="3.30.70.890">
    <property type="entry name" value="GHMP kinase, C-terminal domain"/>
    <property type="match status" value="1"/>
</dbReference>
<accession>Q6XYE3</accession>
<dbReference type="InterPro" id="IPR036554">
    <property type="entry name" value="GHMP_kinase_C_sf"/>
</dbReference>
<dbReference type="PANTHER" id="PTHR10977:SF3">
    <property type="entry name" value="DIPHOSPHOMEVALONATE DECARBOXYLASE"/>
    <property type="match status" value="1"/>
</dbReference>
<dbReference type="Pfam" id="PF18376">
    <property type="entry name" value="MDD_C"/>
    <property type="match status" value="1"/>
</dbReference>